<evidence type="ECO:0000313" key="4">
    <source>
        <dbReference type="Proteomes" id="UP000179219"/>
    </source>
</evidence>
<protein>
    <submittedName>
        <fullName evidence="3">Uncharacterized protein</fullName>
    </submittedName>
</protein>
<sequence length="239" mass="27111">MSNLEPTIFYLIILVTVSVLLLCVGITISYLRLIAKYNDLKEGKDKKIDPQTLINQAQAQSGKIIEEANLKSKEIISSAENFITTYNSNLNEELAKATQSYTLKYQDMLAQTQGESIKLLQNIPEDIKKVFIQEIASIRSAIQVEVGKAQTDARNLVVDAYRKAEAEAQNYKKQRMKQVDDAVVMILKDVARKVLSKEISKEEHEKLVIKALEEARRENIFFSEDTLSENLDEANKVQI</sequence>
<keyword evidence="2" id="KW-1133">Transmembrane helix</keyword>
<reference evidence="3 4" key="1">
    <citation type="journal article" date="2016" name="Nat. Commun.">
        <title>Thousands of microbial genomes shed light on interconnected biogeochemical processes in an aquifer system.</title>
        <authorList>
            <person name="Anantharaman K."/>
            <person name="Brown C.T."/>
            <person name="Hug L.A."/>
            <person name="Sharon I."/>
            <person name="Castelle C.J."/>
            <person name="Probst A.J."/>
            <person name="Thomas B.C."/>
            <person name="Singh A."/>
            <person name="Wilkins M.J."/>
            <person name="Karaoz U."/>
            <person name="Brodie E.L."/>
            <person name="Williams K.H."/>
            <person name="Hubbard S.S."/>
            <person name="Banfield J.F."/>
        </authorList>
    </citation>
    <scope>NUCLEOTIDE SEQUENCE [LARGE SCALE GENOMIC DNA]</scope>
</reference>
<evidence type="ECO:0000313" key="3">
    <source>
        <dbReference type="EMBL" id="OGM10670.1"/>
    </source>
</evidence>
<keyword evidence="2" id="KW-0472">Membrane</keyword>
<feature type="coiled-coil region" evidence="1">
    <location>
        <begin position="154"/>
        <end position="181"/>
    </location>
</feature>
<organism evidence="3 4">
    <name type="scientific">Candidatus Woesebacteria bacterium RBG_13_34_9</name>
    <dbReference type="NCBI Taxonomy" id="1802477"/>
    <lineage>
        <taxon>Bacteria</taxon>
        <taxon>Candidatus Woeseibacteriota</taxon>
    </lineage>
</organism>
<keyword evidence="1" id="KW-0175">Coiled coil</keyword>
<name>A0A1F7X6G6_9BACT</name>
<evidence type="ECO:0000256" key="1">
    <source>
        <dbReference type="SAM" id="Coils"/>
    </source>
</evidence>
<evidence type="ECO:0000256" key="2">
    <source>
        <dbReference type="SAM" id="Phobius"/>
    </source>
</evidence>
<dbReference type="Proteomes" id="UP000179219">
    <property type="component" value="Unassembled WGS sequence"/>
</dbReference>
<dbReference type="EMBL" id="MGFP01000001">
    <property type="protein sequence ID" value="OGM10670.1"/>
    <property type="molecule type" value="Genomic_DNA"/>
</dbReference>
<feature type="transmembrane region" description="Helical" evidence="2">
    <location>
        <begin position="6"/>
        <end position="31"/>
    </location>
</feature>
<dbReference type="AlphaFoldDB" id="A0A1F7X6G6"/>
<gene>
    <name evidence="3" type="ORF">A2159_02430</name>
</gene>
<comment type="caution">
    <text evidence="3">The sequence shown here is derived from an EMBL/GenBank/DDBJ whole genome shotgun (WGS) entry which is preliminary data.</text>
</comment>
<accession>A0A1F7X6G6</accession>
<proteinExistence type="predicted"/>
<keyword evidence="2" id="KW-0812">Transmembrane</keyword>